<comment type="caution">
    <text evidence="2">The sequence shown here is derived from an EMBL/GenBank/DDBJ whole genome shotgun (WGS) entry which is preliminary data.</text>
</comment>
<sequence>MDILQIVGIGLLTAVLILVIREQKPMFAFLLATFFGIAVFLALIGKIGGVVSMIEELADRSGIQSVYLKTMLKIIGIAYIAEFGAQIVRDAGLDSIASKIEFAGKMLILVMAVPIISIIIETVLGLLPAGGGA</sequence>
<dbReference type="AlphaFoldDB" id="A0A9X4QW78"/>
<feature type="transmembrane region" description="Helical" evidence="1">
    <location>
        <begin position="28"/>
        <end position="54"/>
    </location>
</feature>
<protein>
    <submittedName>
        <fullName evidence="2">Stage III sporulation protein AD</fullName>
    </submittedName>
</protein>
<keyword evidence="1" id="KW-1133">Transmembrane helix</keyword>
<feature type="transmembrane region" description="Helical" evidence="1">
    <location>
        <begin position="6"/>
        <end position="21"/>
    </location>
</feature>
<dbReference type="Pfam" id="PF06686">
    <property type="entry name" value="SpoIIIAC"/>
    <property type="match status" value="2"/>
</dbReference>
<dbReference type="EMBL" id="JAPDIA010000008">
    <property type="protein sequence ID" value="MDG0813208.1"/>
    <property type="molecule type" value="Genomic_DNA"/>
</dbReference>
<gene>
    <name evidence="2" type="primary">spoIIIAD</name>
    <name evidence="2" type="ORF">OMP40_30865</name>
</gene>
<dbReference type="InterPro" id="IPR025664">
    <property type="entry name" value="Spore_III_AC/AD"/>
</dbReference>
<keyword evidence="1" id="KW-0812">Transmembrane</keyword>
<accession>A0A9X4QW78</accession>
<proteinExistence type="predicted"/>
<dbReference type="NCBIfam" id="TIGR02849">
    <property type="entry name" value="spore_III_AD"/>
    <property type="match status" value="1"/>
</dbReference>
<organism evidence="2 3">
    <name type="scientific">Cohnella rhizosphaerae</name>
    <dbReference type="NCBI Taxonomy" id="1457232"/>
    <lineage>
        <taxon>Bacteria</taxon>
        <taxon>Bacillati</taxon>
        <taxon>Bacillota</taxon>
        <taxon>Bacilli</taxon>
        <taxon>Bacillales</taxon>
        <taxon>Paenibacillaceae</taxon>
        <taxon>Cohnella</taxon>
    </lineage>
</organism>
<feature type="transmembrane region" description="Helical" evidence="1">
    <location>
        <begin position="106"/>
        <end position="127"/>
    </location>
</feature>
<evidence type="ECO:0000313" key="3">
    <source>
        <dbReference type="Proteomes" id="UP001153404"/>
    </source>
</evidence>
<feature type="transmembrane region" description="Helical" evidence="1">
    <location>
        <begin position="66"/>
        <end position="85"/>
    </location>
</feature>
<dbReference type="InterPro" id="IPR014211">
    <property type="entry name" value="Spore_III_AD"/>
</dbReference>
<dbReference type="Proteomes" id="UP001153404">
    <property type="component" value="Unassembled WGS sequence"/>
</dbReference>
<keyword evidence="3" id="KW-1185">Reference proteome</keyword>
<name>A0A9X4QW78_9BACL</name>
<evidence type="ECO:0000256" key="1">
    <source>
        <dbReference type="SAM" id="Phobius"/>
    </source>
</evidence>
<keyword evidence="1" id="KW-0472">Membrane</keyword>
<dbReference type="RefSeq" id="WP_277536999.1">
    <property type="nucleotide sequence ID" value="NZ_JAPDIA010000008.1"/>
</dbReference>
<evidence type="ECO:0000313" key="2">
    <source>
        <dbReference type="EMBL" id="MDG0813208.1"/>
    </source>
</evidence>
<reference evidence="2" key="1">
    <citation type="submission" date="2022-10" db="EMBL/GenBank/DDBJ databases">
        <title>Comparative genomic analysis of Cohnella hashimotonis sp. nov., isolated from the International Space Station.</title>
        <authorList>
            <person name="Simpson A."/>
            <person name="Venkateswaran K."/>
        </authorList>
    </citation>
    <scope>NUCLEOTIDE SEQUENCE</scope>
    <source>
        <strain evidence="2">DSM 28161</strain>
    </source>
</reference>